<organism evidence="2 3">
    <name type="scientific">Schwartzia succinivorans DSM 10502</name>
    <dbReference type="NCBI Taxonomy" id="1123243"/>
    <lineage>
        <taxon>Bacteria</taxon>
        <taxon>Bacillati</taxon>
        <taxon>Bacillota</taxon>
        <taxon>Negativicutes</taxon>
        <taxon>Selenomonadales</taxon>
        <taxon>Selenomonadaceae</taxon>
        <taxon>Schwartzia</taxon>
    </lineage>
</organism>
<evidence type="ECO:0000313" key="3">
    <source>
        <dbReference type="Proteomes" id="UP000184404"/>
    </source>
</evidence>
<gene>
    <name evidence="2" type="ORF">SAMN02745190_01581</name>
</gene>
<feature type="transmembrane region" description="Helical" evidence="1">
    <location>
        <begin position="38"/>
        <end position="57"/>
    </location>
</feature>
<keyword evidence="1" id="KW-0472">Membrane</keyword>
<protein>
    <submittedName>
        <fullName evidence="2">Uncharacterized protein</fullName>
    </submittedName>
</protein>
<accession>A0A1M4XS56</accession>
<sequence>MNTKKMYEKFYNEWENKDKFDIESEVAGLKAAIRCREFFPVLISLCVAIFALFVGYTDSVFGGTNEAREKFEFLIKLIYLNTGAVSVIIAWLIYAFMRTQRDSIKLEALFNILKNSNR</sequence>
<evidence type="ECO:0000313" key="2">
    <source>
        <dbReference type="EMBL" id="SHE96113.1"/>
    </source>
</evidence>
<keyword evidence="3" id="KW-1185">Reference proteome</keyword>
<dbReference type="STRING" id="1123243.SAMN02745190_01581"/>
<dbReference type="AlphaFoldDB" id="A0A1M4XS56"/>
<keyword evidence="1" id="KW-0812">Transmembrane</keyword>
<evidence type="ECO:0000256" key="1">
    <source>
        <dbReference type="SAM" id="Phobius"/>
    </source>
</evidence>
<keyword evidence="1" id="KW-1133">Transmembrane helix</keyword>
<dbReference type="EMBL" id="FQUG01000005">
    <property type="protein sequence ID" value="SHE96113.1"/>
    <property type="molecule type" value="Genomic_DNA"/>
</dbReference>
<feature type="transmembrane region" description="Helical" evidence="1">
    <location>
        <begin position="77"/>
        <end position="97"/>
    </location>
</feature>
<name>A0A1M4XS56_9FIRM</name>
<proteinExistence type="predicted"/>
<dbReference type="RefSeq" id="WP_072935669.1">
    <property type="nucleotide sequence ID" value="NZ_FQUG01000005.1"/>
</dbReference>
<reference evidence="2 3" key="1">
    <citation type="submission" date="2016-11" db="EMBL/GenBank/DDBJ databases">
        <authorList>
            <person name="Jaros S."/>
            <person name="Januszkiewicz K."/>
            <person name="Wedrychowicz H."/>
        </authorList>
    </citation>
    <scope>NUCLEOTIDE SEQUENCE [LARGE SCALE GENOMIC DNA]</scope>
    <source>
        <strain evidence="2 3">DSM 10502</strain>
    </source>
</reference>
<dbReference type="Proteomes" id="UP000184404">
    <property type="component" value="Unassembled WGS sequence"/>
</dbReference>